<dbReference type="KEGG" id="halz:E5139_04895"/>
<dbReference type="InterPro" id="IPR036291">
    <property type="entry name" value="NAD(P)-bd_dom_sf"/>
</dbReference>
<dbReference type="PANTHER" id="PTHR43377">
    <property type="entry name" value="BILIVERDIN REDUCTASE A"/>
    <property type="match status" value="1"/>
</dbReference>
<dbReference type="InterPro" id="IPR051450">
    <property type="entry name" value="Gfo/Idh/MocA_Oxidoreductases"/>
</dbReference>
<proteinExistence type="predicted"/>
<dbReference type="SUPFAM" id="SSF55347">
    <property type="entry name" value="Glyceraldehyde-3-phosphate dehydrogenase-like, C-terminal domain"/>
    <property type="match status" value="1"/>
</dbReference>
<dbReference type="GO" id="GO:0000166">
    <property type="term" value="F:nucleotide binding"/>
    <property type="evidence" value="ECO:0007669"/>
    <property type="project" value="InterPro"/>
</dbReference>
<dbReference type="RefSeq" id="WP_012807852.1">
    <property type="nucleotide sequence ID" value="NZ_CP039375.1"/>
</dbReference>
<dbReference type="Pfam" id="PF01408">
    <property type="entry name" value="GFO_IDH_MocA"/>
    <property type="match status" value="1"/>
</dbReference>
<dbReference type="Gene3D" id="3.30.360.10">
    <property type="entry name" value="Dihydrodipicolinate Reductase, domain 2"/>
    <property type="match status" value="1"/>
</dbReference>
<evidence type="ECO:0000313" key="3">
    <source>
        <dbReference type="Proteomes" id="UP000297053"/>
    </source>
</evidence>
<evidence type="ECO:0000259" key="1">
    <source>
        <dbReference type="Pfam" id="PF01408"/>
    </source>
</evidence>
<dbReference type="EMBL" id="CP039375">
    <property type="protein sequence ID" value="QCD65009.1"/>
    <property type="molecule type" value="Genomic_DNA"/>
</dbReference>
<dbReference type="AlphaFoldDB" id="A0A4D6KDL5"/>
<sequence length="360" mass="40052">MRFGIIGCGTIAQIMHIPYVTELPDLELYALADPATERVTTLGERYNVSHRYESADEMIAERGDELDAVIVLTPPSQHADVVETTLGAEIDTLVEKPLSVSVADADRMVSAAEAADATAMVAYNKRYAPAVEAAREEIAALDRVDKITAYDVDPNHGRNIEAVYDLVDGAVPESVVETTREKQLADSKQVIDSDDDELADDYHWHLEHICHDVNLLRGLFGGVESIDHVDLYADGRYATANLVYEGGRRCTLDSGLSDRKWFEEFVRVDSPTGMIELSFDDPFIRNSPPSVRVKRGTDEISDETRTPAYEESFKREVEHFVACIRGDAEVRTPFEEGRADVRLIADLFRQIQGAPLLGDY</sequence>
<reference evidence="2 3" key="1">
    <citation type="submission" date="2019-04" db="EMBL/GenBank/DDBJ databases">
        <title>Complete genome sequence of Arthrobacter sp. ZXY-2 associated with effective atrazine degradation and salt adaptation.</title>
        <authorList>
            <person name="Zhao X."/>
        </authorList>
    </citation>
    <scope>NUCLEOTIDE SEQUENCE [LARGE SCALE GENOMIC DNA]</scope>
    <source>
        <strain evidence="3">ZP60</strain>
    </source>
</reference>
<dbReference type="SUPFAM" id="SSF51735">
    <property type="entry name" value="NAD(P)-binding Rossmann-fold domains"/>
    <property type="match status" value="1"/>
</dbReference>
<dbReference type="InterPro" id="IPR000683">
    <property type="entry name" value="Gfo/Idh/MocA-like_OxRdtase_N"/>
</dbReference>
<accession>A0A4D6KDL5</accession>
<evidence type="ECO:0000313" key="2">
    <source>
        <dbReference type="EMBL" id="QCD65009.1"/>
    </source>
</evidence>
<dbReference type="Proteomes" id="UP000297053">
    <property type="component" value="Chromosome"/>
</dbReference>
<name>A0A4D6KDL5_9EURY</name>
<dbReference type="Gene3D" id="3.40.50.720">
    <property type="entry name" value="NAD(P)-binding Rossmann-like Domain"/>
    <property type="match status" value="1"/>
</dbReference>
<organism evidence="2 3">
    <name type="scientific">Halomicrobium mukohataei</name>
    <dbReference type="NCBI Taxonomy" id="57705"/>
    <lineage>
        <taxon>Archaea</taxon>
        <taxon>Methanobacteriati</taxon>
        <taxon>Methanobacteriota</taxon>
        <taxon>Stenosarchaea group</taxon>
        <taxon>Halobacteria</taxon>
        <taxon>Halobacteriales</taxon>
        <taxon>Haloarculaceae</taxon>
        <taxon>Halomicrobium</taxon>
    </lineage>
</organism>
<dbReference type="GeneID" id="42178249"/>
<dbReference type="PANTHER" id="PTHR43377:SF1">
    <property type="entry name" value="BILIVERDIN REDUCTASE A"/>
    <property type="match status" value="1"/>
</dbReference>
<reference evidence="2 3" key="2">
    <citation type="submission" date="2019-04" db="EMBL/GenBank/DDBJ databases">
        <authorList>
            <person name="Yang S."/>
            <person name="Wei W."/>
        </authorList>
    </citation>
    <scope>NUCLEOTIDE SEQUENCE [LARGE SCALE GENOMIC DNA]</scope>
    <source>
        <strain evidence="3">ZP60</strain>
    </source>
</reference>
<gene>
    <name evidence="2" type="ORF">E5139_04895</name>
</gene>
<feature type="domain" description="Gfo/Idh/MocA-like oxidoreductase N-terminal" evidence="1">
    <location>
        <begin position="1"/>
        <end position="123"/>
    </location>
</feature>
<protein>
    <submittedName>
        <fullName evidence="2">Gfo/Idh/MocA family oxidoreductase</fullName>
    </submittedName>
</protein>